<keyword evidence="2 6" id="KW-0489">Methyltransferase</keyword>
<dbReference type="Gene3D" id="3.40.50.150">
    <property type="entry name" value="Vaccinia Virus protein VP39"/>
    <property type="match status" value="1"/>
</dbReference>
<dbReference type="GO" id="GO:0008757">
    <property type="term" value="F:S-adenosylmethionine-dependent methyltransferase activity"/>
    <property type="evidence" value="ECO:0007669"/>
    <property type="project" value="InterPro"/>
</dbReference>
<keyword evidence="3 6" id="KW-0808">Transferase</keyword>
<dbReference type="PATRIC" id="fig|1229276.3.peg.4003"/>
<evidence type="ECO:0000259" key="5">
    <source>
        <dbReference type="Pfam" id="PF08241"/>
    </source>
</evidence>
<protein>
    <submittedName>
        <fullName evidence="6">Type 11 methyltransferase</fullName>
    </submittedName>
</protein>
<comment type="pathway">
    <text evidence="1">Lipid metabolism.</text>
</comment>
<dbReference type="GO" id="GO:0032259">
    <property type="term" value="P:methylation"/>
    <property type="evidence" value="ECO:0007669"/>
    <property type="project" value="UniProtKB-KW"/>
</dbReference>
<comment type="caution">
    <text evidence="6">The sequence shown here is derived from an EMBL/GenBank/DDBJ whole genome shotgun (WGS) entry which is preliminary data.</text>
</comment>
<dbReference type="EMBL" id="JJMU01000072">
    <property type="protein sequence ID" value="KGE12376.1"/>
    <property type="molecule type" value="Genomic_DNA"/>
</dbReference>
<dbReference type="InterPro" id="IPR029063">
    <property type="entry name" value="SAM-dependent_MTases_sf"/>
</dbReference>
<dbReference type="STRING" id="1229276.DI53_3865"/>
<reference evidence="7" key="1">
    <citation type="submission" date="2014-04" db="EMBL/GenBank/DDBJ databases">
        <title>Whole-Genome optical mapping and complete genome sequence of Sphingobacterium deserti sp. nov., a new spaces isolated from desert in the west of China.</title>
        <authorList>
            <person name="Teng C."/>
            <person name="Zhou Z."/>
            <person name="Li X."/>
            <person name="Chen M."/>
            <person name="Lin M."/>
            <person name="Wang L."/>
            <person name="Su S."/>
            <person name="Zhang C."/>
            <person name="Zhang W."/>
        </authorList>
    </citation>
    <scope>NUCLEOTIDE SEQUENCE [LARGE SCALE GENOMIC DNA]</scope>
    <source>
        <strain evidence="7">ACCC05744</strain>
    </source>
</reference>
<evidence type="ECO:0000256" key="4">
    <source>
        <dbReference type="ARBA" id="ARBA00025707"/>
    </source>
</evidence>
<dbReference type="Pfam" id="PF08241">
    <property type="entry name" value="Methyltransf_11"/>
    <property type="match status" value="1"/>
</dbReference>
<sequence length="219" mass="24460">MATIDELKRLAAQLAHPSGEEGLRLAQMMEETNYGMTKQAWHALSVQPGQHVLELGHGNASHVTPFLAANSNVHYSGLEISTSMHQLAMQVNQASIVSGRADFRLYDGQEFPYPLASFSCIFAVNTIYFIDDPATFTTKLSGLLAKNGKLAFTFATKSFMEMLPFTAYGFNLYEQEDVLRFADPDVLTLHSIIRDKEMVLSKNGDEVEREFVTIVWSKI</sequence>
<keyword evidence="7" id="KW-1185">Reference proteome</keyword>
<dbReference type="PANTHER" id="PTHR44307:SF2">
    <property type="entry name" value="PHOSPHOETHANOLAMINE METHYLTRANSFERASE ISOFORM X1"/>
    <property type="match status" value="1"/>
</dbReference>
<evidence type="ECO:0000313" key="7">
    <source>
        <dbReference type="Proteomes" id="UP000031802"/>
    </source>
</evidence>
<comment type="pathway">
    <text evidence="4">Phospholipid metabolism.</text>
</comment>
<name>A0A0B8SYU7_9SPHI</name>
<organism evidence="6 7">
    <name type="scientific">Sphingobacterium deserti</name>
    <dbReference type="NCBI Taxonomy" id="1229276"/>
    <lineage>
        <taxon>Bacteria</taxon>
        <taxon>Pseudomonadati</taxon>
        <taxon>Bacteroidota</taxon>
        <taxon>Sphingobacteriia</taxon>
        <taxon>Sphingobacteriales</taxon>
        <taxon>Sphingobacteriaceae</taxon>
        <taxon>Sphingobacterium</taxon>
    </lineage>
</organism>
<evidence type="ECO:0000256" key="1">
    <source>
        <dbReference type="ARBA" id="ARBA00005189"/>
    </source>
</evidence>
<evidence type="ECO:0000256" key="3">
    <source>
        <dbReference type="ARBA" id="ARBA00022679"/>
    </source>
</evidence>
<evidence type="ECO:0000313" key="6">
    <source>
        <dbReference type="EMBL" id="KGE12376.1"/>
    </source>
</evidence>
<dbReference type="Proteomes" id="UP000031802">
    <property type="component" value="Unassembled WGS sequence"/>
</dbReference>
<dbReference type="SUPFAM" id="SSF53335">
    <property type="entry name" value="S-adenosyl-L-methionine-dependent methyltransferases"/>
    <property type="match status" value="1"/>
</dbReference>
<gene>
    <name evidence="6" type="ORF">DI53_3865</name>
</gene>
<accession>A0A0B8SYU7</accession>
<dbReference type="PANTHER" id="PTHR44307">
    <property type="entry name" value="PHOSPHOETHANOLAMINE METHYLTRANSFERASE"/>
    <property type="match status" value="1"/>
</dbReference>
<evidence type="ECO:0000256" key="2">
    <source>
        <dbReference type="ARBA" id="ARBA00022603"/>
    </source>
</evidence>
<dbReference type="AlphaFoldDB" id="A0A0B8SYU7"/>
<proteinExistence type="predicted"/>
<feature type="domain" description="Methyltransferase type 11" evidence="5">
    <location>
        <begin position="53"/>
        <end position="152"/>
    </location>
</feature>
<reference evidence="6 7" key="2">
    <citation type="journal article" date="2015" name="PLoS ONE">
        <title>Whole-Genome Optical Mapping and Finished Genome Sequence of Sphingobacterium deserti sp. nov., a New Species Isolated from the Western Desert of China.</title>
        <authorList>
            <person name="Teng C."/>
            <person name="Zhou Z."/>
            <person name="Molnar I."/>
            <person name="Li X."/>
            <person name="Tang R."/>
            <person name="Chen M."/>
            <person name="Wang L."/>
            <person name="Su S."/>
            <person name="Zhang W."/>
            <person name="Lin M."/>
        </authorList>
    </citation>
    <scope>NUCLEOTIDE SEQUENCE [LARGE SCALE GENOMIC DNA]</scope>
    <source>
        <strain evidence="7">ACCC05744</strain>
    </source>
</reference>
<dbReference type="eggNOG" id="COG2226">
    <property type="taxonomic scope" value="Bacteria"/>
</dbReference>
<dbReference type="InterPro" id="IPR013216">
    <property type="entry name" value="Methyltransf_11"/>
</dbReference>
<dbReference type="OrthoDB" id="9770553at2"/>
<dbReference type="RefSeq" id="WP_037503599.1">
    <property type="nucleotide sequence ID" value="NZ_JJMU01000072.1"/>
</dbReference>